<sequence>MGENFEALIEKQKNKESAYFLQIQNCNEDIKNHLFPHIDLSKVYIPITITSKDKGSGSIDTVISIIGNAMNNLDGLLITNNRQTALNSEGKIILTYDGKSDLEYYFPFEFRKMRESIKHFTKRQIERRNENMKLLSEKNL</sequence>
<dbReference type="EMBL" id="JAPFFF010000660">
    <property type="protein sequence ID" value="KAK8833782.1"/>
    <property type="molecule type" value="Genomic_DNA"/>
</dbReference>
<evidence type="ECO:0000313" key="1">
    <source>
        <dbReference type="EMBL" id="KAK8833782.1"/>
    </source>
</evidence>
<protein>
    <submittedName>
        <fullName evidence="2">Uncharacterized protein</fullName>
    </submittedName>
</protein>
<keyword evidence="3" id="KW-1185">Reference proteome</keyword>
<reference evidence="2 3" key="1">
    <citation type="submission" date="2024-04" db="EMBL/GenBank/DDBJ databases">
        <title>Tritrichomonas musculus Genome.</title>
        <authorList>
            <person name="Alves-Ferreira E."/>
            <person name="Grigg M."/>
            <person name="Lorenzi H."/>
            <person name="Galac M."/>
        </authorList>
    </citation>
    <scope>NUCLEOTIDE SEQUENCE [LARGE SCALE GENOMIC DNA]</scope>
    <source>
        <strain evidence="2 3">EAF2021</strain>
    </source>
</reference>
<name>A0ABR2GS90_9EUKA</name>
<gene>
    <name evidence="2" type="ORF">M9Y10_037275</name>
    <name evidence="1" type="ORF">M9Y10_040456</name>
</gene>
<comment type="caution">
    <text evidence="2">The sequence shown here is derived from an EMBL/GenBank/DDBJ whole genome shotgun (WGS) entry which is preliminary data.</text>
</comment>
<accession>A0ABR2GS90</accession>
<evidence type="ECO:0000313" key="3">
    <source>
        <dbReference type="Proteomes" id="UP001470230"/>
    </source>
</evidence>
<proteinExistence type="predicted"/>
<organism evidence="2 3">
    <name type="scientific">Tritrichomonas musculus</name>
    <dbReference type="NCBI Taxonomy" id="1915356"/>
    <lineage>
        <taxon>Eukaryota</taxon>
        <taxon>Metamonada</taxon>
        <taxon>Parabasalia</taxon>
        <taxon>Tritrichomonadida</taxon>
        <taxon>Tritrichomonadidae</taxon>
        <taxon>Tritrichomonas</taxon>
    </lineage>
</organism>
<evidence type="ECO:0000313" key="2">
    <source>
        <dbReference type="EMBL" id="KAK8836755.1"/>
    </source>
</evidence>
<dbReference type="EMBL" id="JAPFFF010000063">
    <property type="protein sequence ID" value="KAK8836755.1"/>
    <property type="molecule type" value="Genomic_DNA"/>
</dbReference>
<dbReference type="Proteomes" id="UP001470230">
    <property type="component" value="Unassembled WGS sequence"/>
</dbReference>